<dbReference type="Proteomes" id="UP000276417">
    <property type="component" value="Chromosome 2"/>
</dbReference>
<evidence type="ECO:0000313" key="2">
    <source>
        <dbReference type="Proteomes" id="UP000276417"/>
    </source>
</evidence>
<organism evidence="1 2">
    <name type="scientific">Deinococcus psychrotolerans</name>
    <dbReference type="NCBI Taxonomy" id="2489213"/>
    <lineage>
        <taxon>Bacteria</taxon>
        <taxon>Thermotogati</taxon>
        <taxon>Deinococcota</taxon>
        <taxon>Deinococci</taxon>
        <taxon>Deinococcales</taxon>
        <taxon>Deinococcaceae</taxon>
        <taxon>Deinococcus</taxon>
    </lineage>
</organism>
<protein>
    <submittedName>
        <fullName evidence="1">Uncharacterized protein</fullName>
    </submittedName>
</protein>
<accession>A0A3G8YQU4</accession>
<dbReference type="KEGG" id="dph:EHF33_14225"/>
<keyword evidence="2" id="KW-1185">Reference proteome</keyword>
<gene>
    <name evidence="1" type="ORF">EHF33_14225</name>
</gene>
<name>A0A3G8YQU4_9DEIO</name>
<dbReference type="EMBL" id="CP034184">
    <property type="protein sequence ID" value="AZI44071.1"/>
    <property type="molecule type" value="Genomic_DNA"/>
</dbReference>
<dbReference type="AlphaFoldDB" id="A0A3G8YQU4"/>
<reference evidence="1 2" key="1">
    <citation type="submission" date="2018-11" db="EMBL/GenBank/DDBJ databases">
        <title>Deinococcus shelandsis sp. nov., isolated from South Shetland Islands soil of Antarctica.</title>
        <authorList>
            <person name="Tian J."/>
        </authorList>
    </citation>
    <scope>NUCLEOTIDE SEQUENCE [LARGE SCALE GENOMIC DNA]</scope>
    <source>
        <strain evidence="1 2">S14-83T</strain>
    </source>
</reference>
<proteinExistence type="predicted"/>
<sequence>MSQIELRPHGPSSFTVTIDGKRHPVFWSVEELGEDRFRFVPVFAVGGHQPFELQGELVRQPRRAQYVFWEGGEIKEVMVNVQGNI</sequence>
<dbReference type="RefSeq" id="WP_124873368.1">
    <property type="nucleotide sequence ID" value="NZ_CP034184.1"/>
</dbReference>
<evidence type="ECO:0000313" key="1">
    <source>
        <dbReference type="EMBL" id="AZI44071.1"/>
    </source>
</evidence>